<protein>
    <submittedName>
        <fullName evidence="1">Uncharacterized protein</fullName>
    </submittedName>
</protein>
<sequence length="123" mass="13775">MSRPPKIPIPDLRFEQSFLRSLHAYAGAEVAPLSDKELENVDDEDAEDKVSDLKPIGPITPGIVIFAVIKDQILMPLIQGFMWSGFLLTVRPMLRLVVASGQATGLWLYRLLGLDQARRYAVR</sequence>
<gene>
    <name evidence="1" type="ORF">CXQ85_001500</name>
</gene>
<dbReference type="PANTHER" id="PTHR38699">
    <property type="entry name" value="CHROMOSOME 1, WHOLE GENOME SHOTGUN SEQUENCE"/>
    <property type="match status" value="1"/>
</dbReference>
<dbReference type="OrthoDB" id="2430343at2759"/>
<dbReference type="AlphaFoldDB" id="A0A2V1AMT3"/>
<dbReference type="Proteomes" id="UP000244309">
    <property type="component" value="Unassembled WGS sequence"/>
</dbReference>
<dbReference type="VEuPathDB" id="FungiDB:CXQ85_001500"/>
<keyword evidence="2" id="KW-1185">Reference proteome</keyword>
<dbReference type="EMBL" id="PKFO01000001">
    <property type="protein sequence ID" value="PVH19199.1"/>
    <property type="molecule type" value="Genomic_DNA"/>
</dbReference>
<dbReference type="GeneID" id="37006831"/>
<dbReference type="STRING" id="45357.A0A2V1AMT3"/>
<dbReference type="GO" id="GO:0140580">
    <property type="term" value="F:mitochondrion autophagosome adaptor activity"/>
    <property type="evidence" value="ECO:0007669"/>
    <property type="project" value="InterPro"/>
</dbReference>
<organism evidence="1 2">
    <name type="scientific">Candidozyma haemuli</name>
    <dbReference type="NCBI Taxonomy" id="45357"/>
    <lineage>
        <taxon>Eukaryota</taxon>
        <taxon>Fungi</taxon>
        <taxon>Dikarya</taxon>
        <taxon>Ascomycota</taxon>
        <taxon>Saccharomycotina</taxon>
        <taxon>Pichiomycetes</taxon>
        <taxon>Metschnikowiaceae</taxon>
        <taxon>Candidozyma</taxon>
    </lineage>
</organism>
<reference evidence="1 2" key="1">
    <citation type="submission" date="2017-12" db="EMBL/GenBank/DDBJ databases">
        <title>Genome Sequence of a Multidrug-Resistant Candida haemulonii Isolate from a Patient with Chronic Leg Ulcers in Israel.</title>
        <authorList>
            <person name="Chow N.A."/>
            <person name="Gade L."/>
            <person name="Batra D."/>
            <person name="Rowe L.A."/>
            <person name="Ben-Ami R."/>
            <person name="Loparev V.N."/>
            <person name="Litvintseva A.P."/>
        </authorList>
    </citation>
    <scope>NUCLEOTIDE SEQUENCE [LARGE SCALE GENOMIC DNA]</scope>
    <source>
        <strain evidence="1 2">B11899</strain>
    </source>
</reference>
<name>A0A2V1AMT3_9ASCO</name>
<dbReference type="RefSeq" id="XP_025340139.1">
    <property type="nucleotide sequence ID" value="XM_025485208.1"/>
</dbReference>
<evidence type="ECO:0000313" key="2">
    <source>
        <dbReference type="Proteomes" id="UP000244309"/>
    </source>
</evidence>
<evidence type="ECO:0000313" key="1">
    <source>
        <dbReference type="EMBL" id="PVH19199.1"/>
    </source>
</evidence>
<dbReference type="GO" id="GO:0000423">
    <property type="term" value="P:mitophagy"/>
    <property type="evidence" value="ECO:0007669"/>
    <property type="project" value="InterPro"/>
</dbReference>
<comment type="caution">
    <text evidence="1">The sequence shown here is derived from an EMBL/GenBank/DDBJ whole genome shotgun (WGS) entry which is preliminary data.</text>
</comment>
<accession>A0A2V1AMT3</accession>
<proteinExistence type="predicted"/>
<dbReference type="PANTHER" id="PTHR38699:SF1">
    <property type="entry name" value="MITOPHAGY RECEPTOR ATG43"/>
    <property type="match status" value="1"/>
</dbReference>
<dbReference type="InterPro" id="IPR013898">
    <property type="entry name" value="Atg43"/>
</dbReference>